<dbReference type="AlphaFoldDB" id="A0A1M4WR96"/>
<dbReference type="Proteomes" id="UP000184035">
    <property type="component" value="Unassembled WGS sequence"/>
</dbReference>
<evidence type="ECO:0000256" key="2">
    <source>
        <dbReference type="ARBA" id="ARBA00013064"/>
    </source>
</evidence>
<accession>A0A1M4WR96</accession>
<keyword evidence="6" id="KW-0175">Coiled coil</keyword>
<proteinExistence type="inferred from homology"/>
<keyword evidence="3" id="KW-0378">Hydrolase</keyword>
<dbReference type="InterPro" id="IPR016667">
    <property type="entry name" value="Caps_polysacc_synth_CpsB/CapC"/>
</dbReference>
<dbReference type="OrthoDB" id="9788539at2"/>
<dbReference type="EMBL" id="FQVM01000013">
    <property type="protein sequence ID" value="SHE83573.1"/>
    <property type="molecule type" value="Genomic_DNA"/>
</dbReference>
<evidence type="ECO:0000256" key="4">
    <source>
        <dbReference type="ARBA" id="ARBA00022912"/>
    </source>
</evidence>
<evidence type="ECO:0000313" key="7">
    <source>
        <dbReference type="EMBL" id="SHE83573.1"/>
    </source>
</evidence>
<protein>
    <recommendedName>
        <fullName evidence="2">protein-tyrosine-phosphatase</fullName>
        <ecNumber evidence="2">3.1.3.48</ecNumber>
    </recommendedName>
</protein>
<evidence type="ECO:0000256" key="3">
    <source>
        <dbReference type="ARBA" id="ARBA00022801"/>
    </source>
</evidence>
<dbReference type="Pfam" id="PF19567">
    <property type="entry name" value="CpsB_CapC"/>
    <property type="match status" value="1"/>
</dbReference>
<dbReference type="STRING" id="1533.SAMN05443638_11362"/>
<evidence type="ECO:0000256" key="6">
    <source>
        <dbReference type="SAM" id="Coils"/>
    </source>
</evidence>
<dbReference type="RefSeq" id="WP_072896015.1">
    <property type="nucleotide sequence ID" value="NZ_FQVM01000013.1"/>
</dbReference>
<gene>
    <name evidence="7" type="ORF">SAMN05443638_11362</name>
</gene>
<evidence type="ECO:0000256" key="1">
    <source>
        <dbReference type="ARBA" id="ARBA00005750"/>
    </source>
</evidence>
<comment type="similarity">
    <text evidence="1">Belongs to the metallo-dependent hydrolases superfamily. CpsB/CapC family.</text>
</comment>
<reference evidence="7 8" key="1">
    <citation type="submission" date="2016-11" db="EMBL/GenBank/DDBJ databases">
        <authorList>
            <person name="Jaros S."/>
            <person name="Januszkiewicz K."/>
            <person name="Wedrychowicz H."/>
        </authorList>
    </citation>
    <scope>NUCLEOTIDE SEQUENCE [LARGE SCALE GENOMIC DNA]</scope>
    <source>
        <strain evidence="7 8">DSM 2631</strain>
    </source>
</reference>
<dbReference type="PANTHER" id="PTHR39181">
    <property type="entry name" value="TYROSINE-PROTEIN PHOSPHATASE YWQE"/>
    <property type="match status" value="1"/>
</dbReference>
<dbReference type="InterPro" id="IPR016195">
    <property type="entry name" value="Pol/histidinol_Pase-like"/>
</dbReference>
<name>A0A1M4WR96_9CLOT</name>
<dbReference type="GO" id="GO:0004725">
    <property type="term" value="F:protein tyrosine phosphatase activity"/>
    <property type="evidence" value="ECO:0007669"/>
    <property type="project" value="UniProtKB-EC"/>
</dbReference>
<keyword evidence="8" id="KW-1185">Reference proteome</keyword>
<comment type="catalytic activity">
    <reaction evidence="5">
        <text>O-phospho-L-tyrosyl-[protein] + H2O = L-tyrosyl-[protein] + phosphate</text>
        <dbReference type="Rhea" id="RHEA:10684"/>
        <dbReference type="Rhea" id="RHEA-COMP:10136"/>
        <dbReference type="Rhea" id="RHEA-COMP:20101"/>
        <dbReference type="ChEBI" id="CHEBI:15377"/>
        <dbReference type="ChEBI" id="CHEBI:43474"/>
        <dbReference type="ChEBI" id="CHEBI:46858"/>
        <dbReference type="ChEBI" id="CHEBI:61978"/>
        <dbReference type="EC" id="3.1.3.48"/>
    </reaction>
</comment>
<dbReference type="Gene3D" id="3.20.20.140">
    <property type="entry name" value="Metal-dependent hydrolases"/>
    <property type="match status" value="1"/>
</dbReference>
<evidence type="ECO:0000256" key="5">
    <source>
        <dbReference type="ARBA" id="ARBA00051722"/>
    </source>
</evidence>
<dbReference type="EC" id="3.1.3.48" evidence="2"/>
<keyword evidence="4" id="KW-0904">Protein phosphatase</keyword>
<sequence length="251" mass="29482">MIDIHSHIIPKVDDGAKTIKESIDMIKLSKAQGTNTIIATPHYYFNKFEVKYFELKERLKEVLEKIKEEKIDIEILLGQEIYLHKDMFSWIKEGYIKTLNNTRYILVETFPTYYEKNNLDFIYELGIRGMVPILAHPERYLYIQKDLTILNQFAKEGCLFQIDSGSITGNFGKQSQKVSLNLIKNGWGHFIASDSHGINKRSTNLKTSLEIVKKLNKDYYYMAKKNSELLIENKEIKSELEFLKKKKFFVF</sequence>
<dbReference type="PIRSF" id="PIRSF016557">
    <property type="entry name" value="Caps_synth_CpsB"/>
    <property type="match status" value="1"/>
</dbReference>
<feature type="coiled-coil region" evidence="6">
    <location>
        <begin position="52"/>
        <end position="79"/>
    </location>
</feature>
<dbReference type="GO" id="GO:0030145">
    <property type="term" value="F:manganese ion binding"/>
    <property type="evidence" value="ECO:0007669"/>
    <property type="project" value="InterPro"/>
</dbReference>
<evidence type="ECO:0000313" key="8">
    <source>
        <dbReference type="Proteomes" id="UP000184035"/>
    </source>
</evidence>
<dbReference type="SUPFAM" id="SSF89550">
    <property type="entry name" value="PHP domain-like"/>
    <property type="match status" value="1"/>
</dbReference>
<organism evidence="7 8">
    <name type="scientific">Clostridium fallax</name>
    <dbReference type="NCBI Taxonomy" id="1533"/>
    <lineage>
        <taxon>Bacteria</taxon>
        <taxon>Bacillati</taxon>
        <taxon>Bacillota</taxon>
        <taxon>Clostridia</taxon>
        <taxon>Eubacteriales</taxon>
        <taxon>Clostridiaceae</taxon>
        <taxon>Clostridium</taxon>
    </lineage>
</organism>
<dbReference type="PANTHER" id="PTHR39181:SF1">
    <property type="entry name" value="TYROSINE-PROTEIN PHOSPHATASE YWQE"/>
    <property type="match status" value="1"/>
</dbReference>